<sequence length="259" mass="28125">MITISPGHYGPKTGAHGLIDEGTENIRVAKEVTAILLAAGITTNYIEDNVSKSAKQNIPWLIAMHNKTDREIDVSIHFNSSPGTHSRGIGTETLVYSDKNKEVAKKITDAIANASGLKNRGVKVRTDLGLLKGTNKPCYLIEVCFVNDSVDVALYRRDFDKICRAIANELAKAVGKSLKPSTTSSTVEDKGARKLDINSPSLNDLAKSILESKAKREILVNYAIAEGMHKSWLDKLNNRTITNDEILVLAAAAIVNSKV</sequence>
<dbReference type="GO" id="GO:0008745">
    <property type="term" value="F:N-acetylmuramoyl-L-alanine amidase activity"/>
    <property type="evidence" value="ECO:0007669"/>
    <property type="project" value="InterPro"/>
</dbReference>
<reference evidence="2 3" key="2">
    <citation type="journal article" date="2012" name="J. Biosci. Bioeng.">
        <title>Complete genome sequence and characterization of the N-acylhomoserine lactone-degrading gene of the potato leaf-associated Solibacillus silvestris.</title>
        <authorList>
            <person name="Morohoshi T."/>
            <person name="Tominaga Y."/>
            <person name="Someya N."/>
            <person name="Ikeda T."/>
        </authorList>
    </citation>
    <scope>NUCLEOTIDE SEQUENCE [LARGE SCALE GENOMIC DNA]</scope>
    <source>
        <strain evidence="2 3">StLB046</strain>
    </source>
</reference>
<accession>F2F2N2</accession>
<evidence type="ECO:0000313" key="3">
    <source>
        <dbReference type="Proteomes" id="UP000006691"/>
    </source>
</evidence>
<keyword evidence="3" id="KW-1185">Reference proteome</keyword>
<dbReference type="PANTHER" id="PTHR30404:SF8">
    <property type="entry name" value="AUTOLYSIN PH-RELATED"/>
    <property type="match status" value="1"/>
</dbReference>
<dbReference type="RefSeq" id="WP_014823323.1">
    <property type="nucleotide sequence ID" value="NC_018065.1"/>
</dbReference>
<reference evidence="3" key="1">
    <citation type="submission" date="2011-04" db="EMBL/GenBank/DDBJ databases">
        <title>Genome sequence of Solibacillus silvestris StLB046.</title>
        <authorList>
            <person name="Morohoshi T."/>
            <person name="Someya N."/>
            <person name="Ikeda T."/>
        </authorList>
    </citation>
    <scope>NUCLEOTIDE SEQUENCE [LARGE SCALE GENOMIC DNA]</scope>
    <source>
        <strain evidence="3">StLB046</strain>
    </source>
</reference>
<name>F2F2N2_SOLSS</name>
<proteinExistence type="predicted"/>
<dbReference type="KEGG" id="siv:SSIL_1447"/>
<dbReference type="GO" id="GO:0030288">
    <property type="term" value="C:outer membrane-bounded periplasmic space"/>
    <property type="evidence" value="ECO:0007669"/>
    <property type="project" value="TreeGrafter"/>
</dbReference>
<dbReference type="InterPro" id="IPR050695">
    <property type="entry name" value="N-acetylmuramoyl_amidase_3"/>
</dbReference>
<organism evidence="2 3">
    <name type="scientific">Solibacillus silvestris (strain StLB046)</name>
    <name type="common">Bacillus silvestris</name>
    <dbReference type="NCBI Taxonomy" id="1002809"/>
    <lineage>
        <taxon>Bacteria</taxon>
        <taxon>Bacillati</taxon>
        <taxon>Bacillota</taxon>
        <taxon>Bacilli</taxon>
        <taxon>Bacillales</taxon>
        <taxon>Caryophanaceae</taxon>
        <taxon>Solibacillus</taxon>
    </lineage>
</organism>
<dbReference type="SMART" id="SM00646">
    <property type="entry name" value="Ami_3"/>
    <property type="match status" value="1"/>
</dbReference>
<feature type="domain" description="MurNAc-LAA" evidence="1">
    <location>
        <begin position="60"/>
        <end position="171"/>
    </location>
</feature>
<evidence type="ECO:0000259" key="1">
    <source>
        <dbReference type="SMART" id="SM00646"/>
    </source>
</evidence>
<dbReference type="HOGENOM" id="CLU_1233790_0_0_9"/>
<dbReference type="PATRIC" id="fig|1002809.3.peg.1461"/>
<dbReference type="Gene3D" id="3.40.630.40">
    <property type="entry name" value="Zn-dependent exopeptidases"/>
    <property type="match status" value="1"/>
</dbReference>
<evidence type="ECO:0000313" key="2">
    <source>
        <dbReference type="EMBL" id="BAK15870.1"/>
    </source>
</evidence>
<dbReference type="InterPro" id="IPR002508">
    <property type="entry name" value="MurNAc-LAA_cat"/>
</dbReference>
<dbReference type="AlphaFoldDB" id="F2F2N2"/>
<protein>
    <submittedName>
        <fullName evidence="2">N-acetylmuramoyl-L-alanine amidase</fullName>
    </submittedName>
</protein>
<dbReference type="Pfam" id="PF01520">
    <property type="entry name" value="Amidase_3"/>
    <property type="match status" value="1"/>
</dbReference>
<dbReference type="EMBL" id="AP012157">
    <property type="protein sequence ID" value="BAK15870.1"/>
    <property type="molecule type" value="Genomic_DNA"/>
</dbReference>
<dbReference type="SUPFAM" id="SSF53187">
    <property type="entry name" value="Zn-dependent exopeptidases"/>
    <property type="match status" value="1"/>
</dbReference>
<dbReference type="Proteomes" id="UP000006691">
    <property type="component" value="Chromosome"/>
</dbReference>
<dbReference type="PANTHER" id="PTHR30404">
    <property type="entry name" value="N-ACETYLMURAMOYL-L-ALANINE AMIDASE"/>
    <property type="match status" value="1"/>
</dbReference>
<dbReference type="GO" id="GO:0009253">
    <property type="term" value="P:peptidoglycan catabolic process"/>
    <property type="evidence" value="ECO:0007669"/>
    <property type="project" value="InterPro"/>
</dbReference>
<gene>
    <name evidence="2" type="ordered locus">SSIL_1447</name>
</gene>
<dbReference type="CDD" id="cd02696">
    <property type="entry name" value="MurNAc-LAA"/>
    <property type="match status" value="1"/>
</dbReference>
<dbReference type="eggNOG" id="COG0860">
    <property type="taxonomic scope" value="Bacteria"/>
</dbReference>
<dbReference type="STRING" id="1002809.SSIL_1447"/>